<dbReference type="InterPro" id="IPR035996">
    <property type="entry name" value="4pyrrol_Methylase_sf"/>
</dbReference>
<proteinExistence type="inferred from homology"/>
<dbReference type="EMBL" id="DWXG01000016">
    <property type="protein sequence ID" value="HJB97372.1"/>
    <property type="molecule type" value="Genomic_DNA"/>
</dbReference>
<dbReference type="Gene3D" id="3.30.950.10">
    <property type="entry name" value="Methyltransferase, Cobalt-precorrin-4 Transmethylase, Domain 2"/>
    <property type="match status" value="1"/>
</dbReference>
<dbReference type="PIRSF" id="PIRSF005917">
    <property type="entry name" value="MTase_YraL"/>
    <property type="match status" value="1"/>
</dbReference>
<dbReference type="Pfam" id="PF00590">
    <property type="entry name" value="TP_methylase"/>
    <property type="match status" value="1"/>
</dbReference>
<evidence type="ECO:0000259" key="7">
    <source>
        <dbReference type="Pfam" id="PF00590"/>
    </source>
</evidence>
<dbReference type="InterPro" id="IPR018063">
    <property type="entry name" value="SAM_MeTrfase_RsmI_CS"/>
</dbReference>
<dbReference type="GO" id="GO:0070677">
    <property type="term" value="F:rRNA (cytosine-2'-O-)-methyltransferase activity"/>
    <property type="evidence" value="ECO:0007669"/>
    <property type="project" value="UniProtKB-UniRule"/>
</dbReference>
<comment type="similarity">
    <text evidence="6">Belongs to the methyltransferase superfamily. RsmI family.</text>
</comment>
<dbReference type="InterPro" id="IPR008189">
    <property type="entry name" value="rRNA_ssu_MeTfrase_I"/>
</dbReference>
<comment type="function">
    <text evidence="6">Catalyzes the 2'-O-methylation of the ribose of cytidine 1402 (C1402) in 16S rRNA.</text>
</comment>
<dbReference type="AlphaFoldDB" id="A0A9D2MV95"/>
<keyword evidence="4 6" id="KW-0808">Transferase</keyword>
<dbReference type="GO" id="GO:0005737">
    <property type="term" value="C:cytoplasm"/>
    <property type="evidence" value="ECO:0007669"/>
    <property type="project" value="UniProtKB-SubCell"/>
</dbReference>
<dbReference type="FunFam" id="3.40.1010.10:FF:000007">
    <property type="entry name" value="Ribosomal RNA small subunit methyltransferase I"/>
    <property type="match status" value="1"/>
</dbReference>
<evidence type="ECO:0000256" key="4">
    <source>
        <dbReference type="ARBA" id="ARBA00022679"/>
    </source>
</evidence>
<evidence type="ECO:0000256" key="2">
    <source>
        <dbReference type="ARBA" id="ARBA00022552"/>
    </source>
</evidence>
<comment type="subcellular location">
    <subcellularLocation>
        <location evidence="6">Cytoplasm</location>
    </subcellularLocation>
</comment>
<dbReference type="InterPro" id="IPR000878">
    <property type="entry name" value="4pyrrol_Mease"/>
</dbReference>
<keyword evidence="3 6" id="KW-0489">Methyltransferase</keyword>
<dbReference type="Proteomes" id="UP000826793">
    <property type="component" value="Unassembled WGS sequence"/>
</dbReference>
<name>A0A9D2MV95_9FIRM</name>
<dbReference type="Gene3D" id="3.40.1010.10">
    <property type="entry name" value="Cobalt-precorrin-4 Transmethylase, Domain 1"/>
    <property type="match status" value="1"/>
</dbReference>
<protein>
    <recommendedName>
        <fullName evidence="6">Ribosomal RNA small subunit methyltransferase I</fullName>
        <ecNumber evidence="6">2.1.1.198</ecNumber>
    </recommendedName>
    <alternativeName>
        <fullName evidence="6">16S rRNA 2'-O-ribose C1402 methyltransferase</fullName>
    </alternativeName>
    <alternativeName>
        <fullName evidence="6">rRNA (cytidine-2'-O-)-methyltransferase RsmI</fullName>
    </alternativeName>
</protein>
<gene>
    <name evidence="6 8" type="primary">rsmI</name>
    <name evidence="8" type="ORF">H9710_02200</name>
</gene>
<sequence>MERKDREEGACLERGALYVVGTPIGNLGDFSPRARETLAAADFIAAEDTRVTLRLLTHFGIKKPLLSYFEHNKLEHGPLIVARLQAGETCALVSDAGMPAISDPGETLVAACAQAGIPVYVVPGPTAALSALVLSGLPTGRFTFEGFLSVNKRGRKEHLEAVRGETRTMIFYEAPHKLRKTLSDFSKVFGPDRKIALCRELTKLHEEVWRTTVGEAAAHYREQEPRGEFVLVVAGGEAPAAPQQGYTLEEAAALARELAAAGLSSSEAARQAAQETGYRKSQLYTALLESQSP</sequence>
<comment type="catalytic activity">
    <reaction evidence="6">
        <text>cytidine(1402) in 16S rRNA + S-adenosyl-L-methionine = 2'-O-methylcytidine(1402) in 16S rRNA + S-adenosyl-L-homocysteine + H(+)</text>
        <dbReference type="Rhea" id="RHEA:42924"/>
        <dbReference type="Rhea" id="RHEA-COMP:10285"/>
        <dbReference type="Rhea" id="RHEA-COMP:10286"/>
        <dbReference type="ChEBI" id="CHEBI:15378"/>
        <dbReference type="ChEBI" id="CHEBI:57856"/>
        <dbReference type="ChEBI" id="CHEBI:59789"/>
        <dbReference type="ChEBI" id="CHEBI:74495"/>
        <dbReference type="ChEBI" id="CHEBI:82748"/>
        <dbReference type="EC" id="2.1.1.198"/>
    </reaction>
</comment>
<dbReference type="InterPro" id="IPR014777">
    <property type="entry name" value="4pyrrole_Mease_sub1"/>
</dbReference>
<evidence type="ECO:0000256" key="5">
    <source>
        <dbReference type="ARBA" id="ARBA00022691"/>
    </source>
</evidence>
<dbReference type="EC" id="2.1.1.198" evidence="6"/>
<feature type="domain" description="Tetrapyrrole methylase" evidence="7">
    <location>
        <begin position="17"/>
        <end position="216"/>
    </location>
</feature>
<keyword evidence="5 6" id="KW-0949">S-adenosyl-L-methionine</keyword>
<evidence type="ECO:0000313" key="8">
    <source>
        <dbReference type="EMBL" id="HJB97372.1"/>
    </source>
</evidence>
<organism evidence="8 9">
    <name type="scientific">Candidatus Acutalibacter pullicola</name>
    <dbReference type="NCBI Taxonomy" id="2838417"/>
    <lineage>
        <taxon>Bacteria</taxon>
        <taxon>Bacillati</taxon>
        <taxon>Bacillota</taxon>
        <taxon>Clostridia</taxon>
        <taxon>Eubacteriales</taxon>
        <taxon>Acutalibacteraceae</taxon>
        <taxon>Acutalibacter</taxon>
    </lineage>
</organism>
<dbReference type="InterPro" id="IPR014776">
    <property type="entry name" value="4pyrrole_Mease_sub2"/>
</dbReference>
<dbReference type="FunFam" id="3.30.950.10:FF:000002">
    <property type="entry name" value="Ribosomal RNA small subunit methyltransferase I"/>
    <property type="match status" value="1"/>
</dbReference>
<evidence type="ECO:0000256" key="3">
    <source>
        <dbReference type="ARBA" id="ARBA00022603"/>
    </source>
</evidence>
<keyword evidence="1 6" id="KW-0963">Cytoplasm</keyword>
<dbReference type="PANTHER" id="PTHR46111">
    <property type="entry name" value="RIBOSOMAL RNA SMALL SUBUNIT METHYLTRANSFERASE I"/>
    <property type="match status" value="1"/>
</dbReference>
<accession>A0A9D2MV95</accession>
<reference evidence="8" key="2">
    <citation type="submission" date="2021-04" db="EMBL/GenBank/DDBJ databases">
        <authorList>
            <person name="Gilroy R."/>
        </authorList>
    </citation>
    <scope>NUCLEOTIDE SEQUENCE</scope>
    <source>
        <strain evidence="8">CHK185-1770</strain>
    </source>
</reference>
<dbReference type="PROSITE" id="PS01296">
    <property type="entry name" value="RSMI"/>
    <property type="match status" value="1"/>
</dbReference>
<dbReference type="CDD" id="cd11648">
    <property type="entry name" value="RsmI"/>
    <property type="match status" value="1"/>
</dbReference>
<evidence type="ECO:0000256" key="6">
    <source>
        <dbReference type="HAMAP-Rule" id="MF_01877"/>
    </source>
</evidence>
<dbReference type="PANTHER" id="PTHR46111:SF1">
    <property type="entry name" value="RIBOSOMAL RNA SMALL SUBUNIT METHYLTRANSFERASE I"/>
    <property type="match status" value="1"/>
</dbReference>
<evidence type="ECO:0000256" key="1">
    <source>
        <dbReference type="ARBA" id="ARBA00022490"/>
    </source>
</evidence>
<comment type="caution">
    <text evidence="8">The sequence shown here is derived from an EMBL/GenBank/DDBJ whole genome shotgun (WGS) entry which is preliminary data.</text>
</comment>
<keyword evidence="2 6" id="KW-0698">rRNA processing</keyword>
<evidence type="ECO:0000313" key="9">
    <source>
        <dbReference type="Proteomes" id="UP000826793"/>
    </source>
</evidence>
<dbReference type="NCBIfam" id="TIGR00096">
    <property type="entry name" value="16S rRNA (cytidine(1402)-2'-O)-methyltransferase"/>
    <property type="match status" value="1"/>
</dbReference>
<dbReference type="SUPFAM" id="SSF53790">
    <property type="entry name" value="Tetrapyrrole methylase"/>
    <property type="match status" value="1"/>
</dbReference>
<reference evidence="8" key="1">
    <citation type="journal article" date="2021" name="PeerJ">
        <title>Extensive microbial diversity within the chicken gut microbiome revealed by metagenomics and culture.</title>
        <authorList>
            <person name="Gilroy R."/>
            <person name="Ravi A."/>
            <person name="Getino M."/>
            <person name="Pursley I."/>
            <person name="Horton D.L."/>
            <person name="Alikhan N.F."/>
            <person name="Baker D."/>
            <person name="Gharbi K."/>
            <person name="Hall N."/>
            <person name="Watson M."/>
            <person name="Adriaenssens E.M."/>
            <person name="Foster-Nyarko E."/>
            <person name="Jarju S."/>
            <person name="Secka A."/>
            <person name="Antonio M."/>
            <person name="Oren A."/>
            <person name="Chaudhuri R.R."/>
            <person name="La Ragione R."/>
            <person name="Hildebrand F."/>
            <person name="Pallen M.J."/>
        </authorList>
    </citation>
    <scope>NUCLEOTIDE SEQUENCE</scope>
    <source>
        <strain evidence="8">CHK185-1770</strain>
    </source>
</reference>
<dbReference type="HAMAP" id="MF_01877">
    <property type="entry name" value="16SrRNA_methyltr_I"/>
    <property type="match status" value="1"/>
</dbReference>